<dbReference type="InterPro" id="IPR036514">
    <property type="entry name" value="SGNH_hydro_sf"/>
</dbReference>
<accession>A0A9D4X9P3</accession>
<dbReference type="Pfam" id="PF00657">
    <property type="entry name" value="Lipase_GDSL"/>
    <property type="match status" value="1"/>
</dbReference>
<protein>
    <recommendedName>
        <fullName evidence="4">SGNH hydrolase-type esterase domain-containing protein</fullName>
    </recommendedName>
</protein>
<evidence type="ECO:0000313" key="2">
    <source>
        <dbReference type="EMBL" id="KAI5416996.1"/>
    </source>
</evidence>
<dbReference type="Gene3D" id="3.40.50.1110">
    <property type="entry name" value="SGNH hydrolase"/>
    <property type="match status" value="1"/>
</dbReference>
<comment type="caution">
    <text evidence="2">The sequence shown here is derived from an EMBL/GenBank/DDBJ whole genome shotgun (WGS) entry which is preliminary data.</text>
</comment>
<gene>
    <name evidence="2" type="ORF">KIW84_041845</name>
</gene>
<dbReference type="InterPro" id="IPR001087">
    <property type="entry name" value="GDSL"/>
</dbReference>
<dbReference type="AlphaFoldDB" id="A0A9D4X9P3"/>
<evidence type="ECO:0000256" key="1">
    <source>
        <dbReference type="ARBA" id="ARBA00008668"/>
    </source>
</evidence>
<dbReference type="Proteomes" id="UP001058974">
    <property type="component" value="Chromosome 4"/>
</dbReference>
<dbReference type="GO" id="GO:0016788">
    <property type="term" value="F:hydrolase activity, acting on ester bonds"/>
    <property type="evidence" value="ECO:0007669"/>
    <property type="project" value="InterPro"/>
</dbReference>
<organism evidence="2 3">
    <name type="scientific">Pisum sativum</name>
    <name type="common">Garden pea</name>
    <name type="synonym">Lathyrus oleraceus</name>
    <dbReference type="NCBI Taxonomy" id="3888"/>
    <lineage>
        <taxon>Eukaryota</taxon>
        <taxon>Viridiplantae</taxon>
        <taxon>Streptophyta</taxon>
        <taxon>Embryophyta</taxon>
        <taxon>Tracheophyta</taxon>
        <taxon>Spermatophyta</taxon>
        <taxon>Magnoliopsida</taxon>
        <taxon>eudicotyledons</taxon>
        <taxon>Gunneridae</taxon>
        <taxon>Pentapetalae</taxon>
        <taxon>rosids</taxon>
        <taxon>fabids</taxon>
        <taxon>Fabales</taxon>
        <taxon>Fabaceae</taxon>
        <taxon>Papilionoideae</taxon>
        <taxon>50 kb inversion clade</taxon>
        <taxon>NPAAA clade</taxon>
        <taxon>Hologalegina</taxon>
        <taxon>IRL clade</taxon>
        <taxon>Fabeae</taxon>
        <taxon>Lathyrus</taxon>
    </lineage>
</organism>
<sequence length="170" mass="19585">MLGLKMKIARILHLIFLVGGKENLQNIMFFITWLDILAIPVSTVSSESTFGWSDSFSFYVTNKSQNQFNFQADVIVRGYCGYNTRWALFLLDHIFPLVRKPPVATTIFFGANDAALIGRTNERQHVPIPEYKQNLQKIVNHLKVHLSRLSFTFNLDHFLLITLSLIHCKK</sequence>
<reference evidence="2 3" key="1">
    <citation type="journal article" date="2022" name="Nat. Genet.">
        <title>Improved pea reference genome and pan-genome highlight genomic features and evolutionary characteristics.</title>
        <authorList>
            <person name="Yang T."/>
            <person name="Liu R."/>
            <person name="Luo Y."/>
            <person name="Hu S."/>
            <person name="Wang D."/>
            <person name="Wang C."/>
            <person name="Pandey M.K."/>
            <person name="Ge S."/>
            <person name="Xu Q."/>
            <person name="Li N."/>
            <person name="Li G."/>
            <person name="Huang Y."/>
            <person name="Saxena R.K."/>
            <person name="Ji Y."/>
            <person name="Li M."/>
            <person name="Yan X."/>
            <person name="He Y."/>
            <person name="Liu Y."/>
            <person name="Wang X."/>
            <person name="Xiang C."/>
            <person name="Varshney R.K."/>
            <person name="Ding H."/>
            <person name="Gao S."/>
            <person name="Zong X."/>
        </authorList>
    </citation>
    <scope>NUCLEOTIDE SEQUENCE [LARGE SCALE GENOMIC DNA]</scope>
    <source>
        <strain evidence="2 3">cv. Zhongwan 6</strain>
    </source>
</reference>
<dbReference type="InterPro" id="IPR045136">
    <property type="entry name" value="Iah1-like"/>
</dbReference>
<dbReference type="Gramene" id="Psat04G0184500-T1">
    <property type="protein sequence ID" value="KAI5416996.1"/>
    <property type="gene ID" value="KIW84_041845"/>
</dbReference>
<proteinExistence type="inferred from homology"/>
<evidence type="ECO:0000313" key="3">
    <source>
        <dbReference type="Proteomes" id="UP001058974"/>
    </source>
</evidence>
<comment type="similarity">
    <text evidence="1">Belongs to the 'GDSL' lipolytic enzyme family.</text>
</comment>
<name>A0A9D4X9P3_PEA</name>
<dbReference type="PANTHER" id="PTHR14209:SF36">
    <property type="entry name" value="GDSL-LIKE LIPASE_ACYLHYDROLASE FAMILY PROTEIN, EXPRESSED"/>
    <property type="match status" value="1"/>
</dbReference>
<dbReference type="EMBL" id="JAMSHJ010000004">
    <property type="protein sequence ID" value="KAI5416996.1"/>
    <property type="molecule type" value="Genomic_DNA"/>
</dbReference>
<evidence type="ECO:0008006" key="4">
    <source>
        <dbReference type="Google" id="ProtNLM"/>
    </source>
</evidence>
<dbReference type="PANTHER" id="PTHR14209">
    <property type="entry name" value="ISOAMYL ACETATE-HYDROLYZING ESTERASE 1"/>
    <property type="match status" value="1"/>
</dbReference>
<keyword evidence="3" id="KW-1185">Reference proteome</keyword>
<dbReference type="SUPFAM" id="SSF52266">
    <property type="entry name" value="SGNH hydrolase"/>
    <property type="match status" value="1"/>
</dbReference>